<dbReference type="GO" id="GO:0005829">
    <property type="term" value="C:cytosol"/>
    <property type="evidence" value="ECO:0007669"/>
    <property type="project" value="TreeGrafter"/>
</dbReference>
<sequence length="287" mass="31927">MLDQAERLRNMALSKNHENIKKKPVIITVTSGKGGVGKSNFVVNLSITLQKMNKRVLIFDADVGMGNDDILLGCIAKYSVFDVIYNDMKIEDVMVEGPLGVKLLPGGSGITRFKDLTENQINAFVEKLSSIEDFDYIIMDTGAGVNRSVLGFISCCEELIILTTPEPTSLTDAYSLFKAVVHFNIKSYAKVIINRVVDNKEGIETYKKFESVVNKFLKANIEFLGSVSEDSRLIRAVRKQIPFVVENPNCDAARDINHIASKLIGTTTEKDRLGIDGLFKKMFKIFS</sequence>
<dbReference type="PIRSF" id="PIRSF003092">
    <property type="entry name" value="MinD"/>
    <property type="match status" value="1"/>
</dbReference>
<dbReference type="InterPro" id="IPR025501">
    <property type="entry name" value="MinD_FleN"/>
</dbReference>
<evidence type="ECO:0000313" key="2">
    <source>
        <dbReference type="Proteomes" id="UP000190951"/>
    </source>
</evidence>
<dbReference type="AlphaFoldDB" id="A0A1S8L0E4"/>
<keyword evidence="2" id="KW-1185">Reference proteome</keyword>
<dbReference type="GO" id="GO:0009898">
    <property type="term" value="C:cytoplasmic side of plasma membrane"/>
    <property type="evidence" value="ECO:0007669"/>
    <property type="project" value="TreeGrafter"/>
</dbReference>
<organism evidence="1 2">
    <name type="scientific">Clostridium felsineum</name>
    <dbReference type="NCBI Taxonomy" id="36839"/>
    <lineage>
        <taxon>Bacteria</taxon>
        <taxon>Bacillati</taxon>
        <taxon>Bacillota</taxon>
        <taxon>Clostridia</taxon>
        <taxon>Eubacteriales</taxon>
        <taxon>Clostridiaceae</taxon>
        <taxon>Clostridium</taxon>
    </lineage>
</organism>
<dbReference type="RefSeq" id="WP_077832707.1">
    <property type="nucleotide sequence ID" value="NZ_CP096983.1"/>
</dbReference>
<dbReference type="Proteomes" id="UP000190951">
    <property type="component" value="Chromosome"/>
</dbReference>
<protein>
    <submittedName>
        <fullName evidence="1">Flagellum site-determining protein YlxH</fullName>
    </submittedName>
</protein>
<dbReference type="GO" id="GO:0051782">
    <property type="term" value="P:negative regulation of cell division"/>
    <property type="evidence" value="ECO:0007669"/>
    <property type="project" value="TreeGrafter"/>
</dbReference>
<evidence type="ECO:0000313" key="1">
    <source>
        <dbReference type="EMBL" id="URZ11383.1"/>
    </source>
</evidence>
<dbReference type="InterPro" id="IPR027417">
    <property type="entry name" value="P-loop_NTPase"/>
</dbReference>
<dbReference type="Gene3D" id="3.40.50.300">
    <property type="entry name" value="P-loop containing nucleotide triphosphate hydrolases"/>
    <property type="match status" value="1"/>
</dbReference>
<dbReference type="InterPro" id="IPR050625">
    <property type="entry name" value="ParA/MinD_ATPase"/>
</dbReference>
<dbReference type="GO" id="GO:0005524">
    <property type="term" value="F:ATP binding"/>
    <property type="evidence" value="ECO:0007669"/>
    <property type="project" value="TreeGrafter"/>
</dbReference>
<dbReference type="CDD" id="cd02038">
    <property type="entry name" value="FlhG-like"/>
    <property type="match status" value="1"/>
</dbReference>
<dbReference type="InterPro" id="IPR033875">
    <property type="entry name" value="FlhG"/>
</dbReference>
<accession>A0A1S8L0E4</accession>
<proteinExistence type="predicted"/>
<name>A0A1S8L0E4_9CLOT</name>
<gene>
    <name evidence="1" type="primary">ylxH</name>
    <name evidence="1" type="ORF">CROST_021000</name>
</gene>
<dbReference type="KEGG" id="crw:CROST_021000"/>
<dbReference type="EMBL" id="CP096983">
    <property type="protein sequence ID" value="URZ11383.1"/>
    <property type="molecule type" value="Genomic_DNA"/>
</dbReference>
<dbReference type="GO" id="GO:0016887">
    <property type="term" value="F:ATP hydrolysis activity"/>
    <property type="evidence" value="ECO:0007669"/>
    <property type="project" value="TreeGrafter"/>
</dbReference>
<dbReference type="SUPFAM" id="SSF52540">
    <property type="entry name" value="P-loop containing nucleoside triphosphate hydrolases"/>
    <property type="match status" value="1"/>
</dbReference>
<dbReference type="STRING" id="84029.CROST_36940"/>
<reference evidence="1 2" key="1">
    <citation type="submission" date="2022-04" db="EMBL/GenBank/DDBJ databases">
        <title>Genome sequence of C. roseum typestrain.</title>
        <authorList>
            <person name="Poehlein A."/>
            <person name="Schoch T."/>
            <person name="Duerre P."/>
            <person name="Daniel R."/>
        </authorList>
    </citation>
    <scope>NUCLEOTIDE SEQUENCE [LARGE SCALE GENOMIC DNA]</scope>
    <source>
        <strain evidence="1 2">DSM 7320</strain>
    </source>
</reference>
<dbReference type="PANTHER" id="PTHR43384">
    <property type="entry name" value="SEPTUM SITE-DETERMINING PROTEIN MIND HOMOLOG, CHLOROPLASTIC-RELATED"/>
    <property type="match status" value="1"/>
</dbReference>
<dbReference type="Pfam" id="PF10609">
    <property type="entry name" value="ParA"/>
    <property type="match status" value="1"/>
</dbReference>
<dbReference type="PANTHER" id="PTHR43384:SF4">
    <property type="entry name" value="CELLULOSE BIOSYNTHESIS PROTEIN BCSQ-RELATED"/>
    <property type="match status" value="1"/>
</dbReference>
<dbReference type="InterPro" id="IPR033756">
    <property type="entry name" value="YlxH/NBP35"/>
</dbReference>